<dbReference type="InterPro" id="IPR036388">
    <property type="entry name" value="WH-like_DNA-bd_sf"/>
</dbReference>
<dbReference type="InterPro" id="IPR001077">
    <property type="entry name" value="COMT_C"/>
</dbReference>
<dbReference type="InterPro" id="IPR029063">
    <property type="entry name" value="SAM-dependent_MTases_sf"/>
</dbReference>
<name>A0A5M9K2Z4_MONFR</name>
<keyword evidence="2" id="KW-0808">Transferase</keyword>
<keyword evidence="4" id="KW-1133">Transmembrane helix</keyword>
<gene>
    <name evidence="8" type="ORF">EYC84_004462</name>
</gene>
<feature type="transmembrane region" description="Helical" evidence="4">
    <location>
        <begin position="89"/>
        <end position="106"/>
    </location>
</feature>
<dbReference type="GO" id="GO:0046983">
    <property type="term" value="F:protein dimerization activity"/>
    <property type="evidence" value="ECO:0007669"/>
    <property type="project" value="InterPro"/>
</dbReference>
<reference evidence="8 9" key="1">
    <citation type="submission" date="2019-06" db="EMBL/GenBank/DDBJ databases">
        <title>Genome Sequence of the Brown Rot Fungal Pathogen Monilinia fructicola.</title>
        <authorList>
            <person name="De Miccolis Angelini R.M."/>
            <person name="Landi L."/>
            <person name="Abate D."/>
            <person name="Pollastro S."/>
            <person name="Romanazzi G."/>
            <person name="Faretra F."/>
        </authorList>
    </citation>
    <scope>NUCLEOTIDE SEQUENCE [LARGE SCALE GENOMIC DNA]</scope>
    <source>
        <strain evidence="8 9">Mfrc123</strain>
    </source>
</reference>
<evidence type="ECO:0000256" key="2">
    <source>
        <dbReference type="ARBA" id="ARBA00022679"/>
    </source>
</evidence>
<dbReference type="GO" id="GO:0032259">
    <property type="term" value="P:methylation"/>
    <property type="evidence" value="ECO:0007669"/>
    <property type="project" value="UniProtKB-KW"/>
</dbReference>
<feature type="transmembrane region" description="Helical" evidence="4">
    <location>
        <begin position="49"/>
        <end position="69"/>
    </location>
</feature>
<proteinExistence type="predicted"/>
<dbReference type="PANTHER" id="PTHR43712:SF11">
    <property type="entry name" value="O-METHYLTRANSFERASE (AFU_ORTHOLOGUE AFUA_2G17820)-RELATED"/>
    <property type="match status" value="1"/>
</dbReference>
<evidence type="ECO:0000259" key="7">
    <source>
        <dbReference type="Pfam" id="PF20684"/>
    </source>
</evidence>
<dbReference type="InterPro" id="IPR049326">
    <property type="entry name" value="Rhodopsin_dom_fungi"/>
</dbReference>
<dbReference type="SUPFAM" id="SSF53335">
    <property type="entry name" value="S-adenosyl-L-methionine-dependent methyltransferases"/>
    <property type="match status" value="1"/>
</dbReference>
<keyword evidence="4" id="KW-0472">Membrane</keyword>
<evidence type="ECO:0000256" key="1">
    <source>
        <dbReference type="ARBA" id="ARBA00022603"/>
    </source>
</evidence>
<sequence length="862" mass="95794">MDPAKLPSDADRANTLYAIIYTPLICTIPFLALRIWIRTKIKSLGVDDFLMIGSMMVFIGAIAVTTVYATNGGCRHIFYLTPAQVVETVKLNFVAQAFGITSPTLGKLSVGVLMKRILGPHTIYRKWFIYITMGAYAIWSILTIIFTYIQCTPTSALWKPTPDMKCWSNQVFPDIAVTHGAFGTFIDFSYALLPVSLIKQLAITPKQKVALAILLSMGILAGIAAAIKTQQLKEFANQTDPTWATFDIFVWTTVEVHLIIICGCLPTLRPLYERIVNKRSIAPSKSNSRPTYGSSTQASANKKGSFWKSSRLSSVATPESPWVNLTDRSEDKIIVESSVDIETRSARSGNGVNTDCESFGAQGPKVRETVYHTVLANWYDDVDLSGPSFKDLEVHSSFNKFNILEAFLYLSLISYISSSILFNYFKRTPPSKSFHIVVENPPAPDAISNEERVALLAGLDKLRSVVETPVDFTTRVIFGAHEQVGLRLGIDIGIFNTMAAIGGGELEVSEIAKRTGAAELLVSRVMKLLAAMGLFKEVGEDKYANGPFAPAFSDASPLPKAVLHIVTANEVLIKIPEYLKKTKYQNPENTNDGPFQYAMNTKLQYYDWLKTEPEQAVAFNTTMMLQRMDRGEPWYEYYPVTSKVGTSFDGKTPLMVDVGGNIGINIGDFHAKFPELPGRLVLEDLPEVISSIQELDPAIERVVHSFLDPQPEIAKGAKFYFLGTVLHDWPDAECKTILKHIRNAMNKDSILLLSENAVPDTNAGLYQVKLDFVMMSLFAATDRTTKQFRALLESEGFELVKVWEPKVARPGNFRKFLSIKNTLIFTFSSRRSNVCSSYMSIIGVNYTKHGTDENILRLLATG</sequence>
<evidence type="ECO:0000256" key="3">
    <source>
        <dbReference type="ARBA" id="ARBA00022691"/>
    </source>
</evidence>
<accession>A0A5M9K2Z4</accession>
<keyword evidence="9" id="KW-1185">Reference proteome</keyword>
<dbReference type="EMBL" id="VICG01000002">
    <property type="protein sequence ID" value="KAA8575280.1"/>
    <property type="molecule type" value="Genomic_DNA"/>
</dbReference>
<keyword evidence="1" id="KW-0489">Methyltransferase</keyword>
<dbReference type="GO" id="GO:0008171">
    <property type="term" value="F:O-methyltransferase activity"/>
    <property type="evidence" value="ECO:0007669"/>
    <property type="project" value="InterPro"/>
</dbReference>
<dbReference type="Pfam" id="PF08100">
    <property type="entry name" value="Dimerisation"/>
    <property type="match status" value="1"/>
</dbReference>
<evidence type="ECO:0000313" key="9">
    <source>
        <dbReference type="Proteomes" id="UP000322873"/>
    </source>
</evidence>
<dbReference type="InterPro" id="IPR012967">
    <property type="entry name" value="COMT_dimerisation"/>
</dbReference>
<feature type="transmembrane region" description="Helical" evidence="4">
    <location>
        <begin position="16"/>
        <end position="37"/>
    </location>
</feature>
<dbReference type="SUPFAM" id="SSF46785">
    <property type="entry name" value="Winged helix' DNA-binding domain"/>
    <property type="match status" value="1"/>
</dbReference>
<dbReference type="VEuPathDB" id="FungiDB:MFRU_002g01870"/>
<dbReference type="VEuPathDB" id="FungiDB:MFRU_002g01860"/>
<evidence type="ECO:0000256" key="4">
    <source>
        <dbReference type="SAM" id="Phobius"/>
    </source>
</evidence>
<dbReference type="Gene3D" id="3.40.50.150">
    <property type="entry name" value="Vaccinia Virus protein VP39"/>
    <property type="match status" value="1"/>
</dbReference>
<feature type="transmembrane region" description="Helical" evidence="4">
    <location>
        <begin position="248"/>
        <end position="268"/>
    </location>
</feature>
<dbReference type="InterPro" id="IPR036390">
    <property type="entry name" value="WH_DNA-bd_sf"/>
</dbReference>
<dbReference type="AlphaFoldDB" id="A0A5M9K2Z4"/>
<feature type="transmembrane region" description="Helical" evidence="4">
    <location>
        <begin position="209"/>
        <end position="228"/>
    </location>
</feature>
<evidence type="ECO:0000259" key="6">
    <source>
        <dbReference type="Pfam" id="PF08100"/>
    </source>
</evidence>
<feature type="transmembrane region" description="Helical" evidence="4">
    <location>
        <begin position="127"/>
        <end position="149"/>
    </location>
</feature>
<dbReference type="Pfam" id="PF00891">
    <property type="entry name" value="Methyltransf_2"/>
    <property type="match status" value="1"/>
</dbReference>
<feature type="domain" description="Rhodopsin" evidence="7">
    <location>
        <begin position="33"/>
        <end position="274"/>
    </location>
</feature>
<feature type="domain" description="O-methyltransferase C-terminal" evidence="5">
    <location>
        <begin position="652"/>
        <end position="798"/>
    </location>
</feature>
<feature type="transmembrane region" description="Helical" evidence="4">
    <location>
        <begin position="177"/>
        <end position="197"/>
    </location>
</feature>
<dbReference type="PROSITE" id="PS51683">
    <property type="entry name" value="SAM_OMT_II"/>
    <property type="match status" value="1"/>
</dbReference>
<evidence type="ECO:0000313" key="8">
    <source>
        <dbReference type="EMBL" id="KAA8575280.1"/>
    </source>
</evidence>
<comment type="caution">
    <text evidence="8">The sequence shown here is derived from an EMBL/GenBank/DDBJ whole genome shotgun (WGS) entry which is preliminary data.</text>
</comment>
<dbReference type="Gene3D" id="1.10.10.10">
    <property type="entry name" value="Winged helix-like DNA-binding domain superfamily/Winged helix DNA-binding domain"/>
    <property type="match status" value="1"/>
</dbReference>
<dbReference type="Pfam" id="PF20684">
    <property type="entry name" value="Fung_rhodopsin"/>
    <property type="match status" value="1"/>
</dbReference>
<dbReference type="PANTHER" id="PTHR43712">
    <property type="entry name" value="PUTATIVE (AFU_ORTHOLOGUE AFUA_4G14580)-RELATED"/>
    <property type="match status" value="1"/>
</dbReference>
<organism evidence="8 9">
    <name type="scientific">Monilinia fructicola</name>
    <name type="common">Brown rot fungus</name>
    <name type="synonym">Ciboria fructicola</name>
    <dbReference type="NCBI Taxonomy" id="38448"/>
    <lineage>
        <taxon>Eukaryota</taxon>
        <taxon>Fungi</taxon>
        <taxon>Dikarya</taxon>
        <taxon>Ascomycota</taxon>
        <taxon>Pezizomycotina</taxon>
        <taxon>Leotiomycetes</taxon>
        <taxon>Helotiales</taxon>
        <taxon>Sclerotiniaceae</taxon>
        <taxon>Monilinia</taxon>
    </lineage>
</organism>
<protein>
    <submittedName>
        <fullName evidence="8">Uncharacterized protein</fullName>
    </submittedName>
</protein>
<keyword evidence="4" id="KW-0812">Transmembrane</keyword>
<dbReference type="InterPro" id="IPR016461">
    <property type="entry name" value="COMT-like"/>
</dbReference>
<dbReference type="Proteomes" id="UP000322873">
    <property type="component" value="Unassembled WGS sequence"/>
</dbReference>
<evidence type="ECO:0000259" key="5">
    <source>
        <dbReference type="Pfam" id="PF00891"/>
    </source>
</evidence>
<keyword evidence="3" id="KW-0949">S-adenosyl-L-methionine</keyword>
<feature type="transmembrane region" description="Helical" evidence="4">
    <location>
        <begin position="406"/>
        <end position="425"/>
    </location>
</feature>
<feature type="domain" description="O-methyltransferase dimerisation" evidence="6">
    <location>
        <begin position="484"/>
        <end position="551"/>
    </location>
</feature>